<accession>A0A544TS71</accession>
<comment type="caution">
    <text evidence="1">The sequence shown here is derived from an EMBL/GenBank/DDBJ whole genome shotgun (WGS) entry which is preliminary data.</text>
</comment>
<dbReference type="RefSeq" id="WP_142641988.1">
    <property type="nucleotide sequence ID" value="NZ_VDGI01000006.1"/>
</dbReference>
<dbReference type="OrthoDB" id="2068061at2"/>
<dbReference type="Proteomes" id="UP000316626">
    <property type="component" value="Unassembled WGS sequence"/>
</dbReference>
<organism evidence="1 2">
    <name type="scientific">Psychrobacillus vulpis</name>
    <dbReference type="NCBI Taxonomy" id="2325572"/>
    <lineage>
        <taxon>Bacteria</taxon>
        <taxon>Bacillati</taxon>
        <taxon>Bacillota</taxon>
        <taxon>Bacilli</taxon>
        <taxon>Bacillales</taxon>
        <taxon>Bacillaceae</taxon>
        <taxon>Psychrobacillus</taxon>
    </lineage>
</organism>
<keyword evidence="2" id="KW-1185">Reference proteome</keyword>
<protein>
    <submittedName>
        <fullName evidence="1">Uncharacterized protein</fullName>
    </submittedName>
</protein>
<evidence type="ECO:0000313" key="2">
    <source>
        <dbReference type="Proteomes" id="UP000316626"/>
    </source>
</evidence>
<dbReference type="EMBL" id="VDGI01000006">
    <property type="protein sequence ID" value="TQR20292.1"/>
    <property type="molecule type" value="Genomic_DNA"/>
</dbReference>
<sequence length="62" mass="7367">MESGLFKGCLNRDTYIELVNHSSFWFHPTYFDYLKTQGFMWNGYTWIAWGTDLNSIVSFQCV</sequence>
<evidence type="ECO:0000313" key="1">
    <source>
        <dbReference type="EMBL" id="TQR20292.1"/>
    </source>
</evidence>
<gene>
    <name evidence="1" type="ORF">FG384_07565</name>
</gene>
<name>A0A544TS71_9BACI</name>
<dbReference type="AlphaFoldDB" id="A0A544TS71"/>
<reference evidence="1 2" key="1">
    <citation type="submission" date="2019-06" db="EMBL/GenBank/DDBJ databases">
        <title>Psychrobacillus vulpis sp. nov., a new species isolated from feces of a red fox that inhabits in The Tablas de Daimiel Natural Park, Albacete, Spain.</title>
        <authorList>
            <person name="Rodriguez M."/>
            <person name="Reina J.C."/>
            <person name="Bejar V."/>
            <person name="Llamas I."/>
        </authorList>
    </citation>
    <scope>NUCLEOTIDE SEQUENCE [LARGE SCALE GENOMIC DNA]</scope>
    <source>
        <strain evidence="1 2">Z8</strain>
    </source>
</reference>
<proteinExistence type="predicted"/>